<evidence type="ECO:0000313" key="1">
    <source>
        <dbReference type="EMBL" id="SMO73119.1"/>
    </source>
</evidence>
<organism evidence="1 2">
    <name type="scientific">Ruegeria faecimaris</name>
    <dbReference type="NCBI Taxonomy" id="686389"/>
    <lineage>
        <taxon>Bacteria</taxon>
        <taxon>Pseudomonadati</taxon>
        <taxon>Pseudomonadota</taxon>
        <taxon>Alphaproteobacteria</taxon>
        <taxon>Rhodobacterales</taxon>
        <taxon>Roseobacteraceae</taxon>
        <taxon>Ruegeria</taxon>
    </lineage>
</organism>
<accession>A0A521DN12</accession>
<dbReference type="EMBL" id="FXTE01000007">
    <property type="protein sequence ID" value="SMO73119.1"/>
    <property type="molecule type" value="Genomic_DNA"/>
</dbReference>
<sequence length="62" mass="7052">MLCFNGFRNSQGIFKFNTKIPDRAVHLCVPQQKLEGAKHKVPYAATCIIVRFRSVDPMSQIT</sequence>
<evidence type="ECO:0000313" key="2">
    <source>
        <dbReference type="Proteomes" id="UP000319555"/>
    </source>
</evidence>
<dbReference type="AlphaFoldDB" id="A0A521DN12"/>
<proteinExistence type="predicted"/>
<dbReference type="Proteomes" id="UP000319555">
    <property type="component" value="Unassembled WGS sequence"/>
</dbReference>
<name>A0A521DN12_9RHOB</name>
<keyword evidence="2" id="KW-1185">Reference proteome</keyword>
<protein>
    <submittedName>
        <fullName evidence="1">Uncharacterized protein</fullName>
    </submittedName>
</protein>
<reference evidence="1 2" key="1">
    <citation type="submission" date="2017-05" db="EMBL/GenBank/DDBJ databases">
        <authorList>
            <person name="Varghese N."/>
            <person name="Submissions S."/>
        </authorList>
    </citation>
    <scope>NUCLEOTIDE SEQUENCE [LARGE SCALE GENOMIC DNA]</scope>
    <source>
        <strain evidence="1 2">DSM 28009</strain>
    </source>
</reference>
<gene>
    <name evidence="1" type="ORF">SAMN06265380_10716</name>
</gene>